<name>A0A365MWJ2_GIBIN</name>
<dbReference type="PROSITE" id="PS50157">
    <property type="entry name" value="ZINC_FINGER_C2H2_2"/>
    <property type="match status" value="2"/>
</dbReference>
<evidence type="ECO:0000313" key="7">
    <source>
        <dbReference type="EMBL" id="RBA12917.1"/>
    </source>
</evidence>
<dbReference type="GO" id="GO:0008270">
    <property type="term" value="F:zinc ion binding"/>
    <property type="evidence" value="ECO:0007669"/>
    <property type="project" value="UniProtKB-KW"/>
</dbReference>
<dbReference type="GO" id="GO:0000978">
    <property type="term" value="F:RNA polymerase II cis-regulatory region sequence-specific DNA binding"/>
    <property type="evidence" value="ECO:0007669"/>
    <property type="project" value="TreeGrafter"/>
</dbReference>
<feature type="region of interest" description="Disordered" evidence="5">
    <location>
        <begin position="322"/>
        <end position="352"/>
    </location>
</feature>
<accession>A0A365MWJ2</accession>
<evidence type="ECO:0000256" key="1">
    <source>
        <dbReference type="ARBA" id="ARBA00022723"/>
    </source>
</evidence>
<keyword evidence="1" id="KW-0479">Metal-binding</keyword>
<evidence type="ECO:0000256" key="4">
    <source>
        <dbReference type="PROSITE-ProRule" id="PRU00042"/>
    </source>
</evidence>
<evidence type="ECO:0000256" key="5">
    <source>
        <dbReference type="SAM" id="MobiDB-lite"/>
    </source>
</evidence>
<evidence type="ECO:0000259" key="6">
    <source>
        <dbReference type="PROSITE" id="PS50157"/>
    </source>
</evidence>
<dbReference type="SUPFAM" id="SSF57667">
    <property type="entry name" value="beta-beta-alpha zinc fingers"/>
    <property type="match status" value="1"/>
</dbReference>
<evidence type="ECO:0000313" key="8">
    <source>
        <dbReference type="Proteomes" id="UP000251714"/>
    </source>
</evidence>
<dbReference type="EMBL" id="PKMI01000034">
    <property type="protein sequence ID" value="RBA12917.1"/>
    <property type="molecule type" value="Genomic_DNA"/>
</dbReference>
<feature type="domain" description="C2H2-type" evidence="6">
    <location>
        <begin position="246"/>
        <end position="275"/>
    </location>
</feature>
<dbReference type="PANTHER" id="PTHR23235:SF49">
    <property type="entry name" value="WILMS TUMOR PROTEIN"/>
    <property type="match status" value="1"/>
</dbReference>
<gene>
    <name evidence="7" type="ORF">FPRO05_13971</name>
</gene>
<keyword evidence="2 4" id="KW-0863">Zinc-finger</keyword>
<comment type="caution">
    <text evidence="7">The sequence shown here is derived from an EMBL/GenBank/DDBJ whole genome shotgun (WGS) entry which is preliminary data.</text>
</comment>
<dbReference type="InterPro" id="IPR013087">
    <property type="entry name" value="Znf_C2H2_type"/>
</dbReference>
<dbReference type="Proteomes" id="UP000251714">
    <property type="component" value="Unassembled WGS sequence"/>
</dbReference>
<dbReference type="Gene3D" id="3.30.160.60">
    <property type="entry name" value="Classic Zinc Finger"/>
    <property type="match status" value="2"/>
</dbReference>
<feature type="domain" description="C2H2-type" evidence="6">
    <location>
        <begin position="278"/>
        <end position="306"/>
    </location>
</feature>
<dbReference type="GO" id="GO:0000981">
    <property type="term" value="F:DNA-binding transcription factor activity, RNA polymerase II-specific"/>
    <property type="evidence" value="ECO:0007669"/>
    <property type="project" value="TreeGrafter"/>
</dbReference>
<dbReference type="AlphaFoldDB" id="A0A365MWJ2"/>
<organism evidence="7 8">
    <name type="scientific">Gibberella intermedia</name>
    <name type="common">Bulb rot disease fungus</name>
    <name type="synonym">Fusarium proliferatum</name>
    <dbReference type="NCBI Taxonomy" id="948311"/>
    <lineage>
        <taxon>Eukaryota</taxon>
        <taxon>Fungi</taxon>
        <taxon>Dikarya</taxon>
        <taxon>Ascomycota</taxon>
        <taxon>Pezizomycotina</taxon>
        <taxon>Sordariomycetes</taxon>
        <taxon>Hypocreomycetidae</taxon>
        <taxon>Hypocreales</taxon>
        <taxon>Nectriaceae</taxon>
        <taxon>Fusarium</taxon>
        <taxon>Fusarium fujikuroi species complex</taxon>
    </lineage>
</organism>
<reference evidence="7 8" key="1">
    <citation type="submission" date="2017-12" db="EMBL/GenBank/DDBJ databases">
        <title>Genome sequence of the mycotoxigenic crop pathogen Fusarium proliferatum, strain ITEM 2341 from Date Palm.</title>
        <authorList>
            <person name="Almiman B.F."/>
            <person name="Shittu T.A."/>
            <person name="Muthumeenakshi S."/>
            <person name="Baroncelli R."/>
            <person name="Sreenivasaprasada S."/>
        </authorList>
    </citation>
    <scope>NUCLEOTIDE SEQUENCE [LARGE SCALE GENOMIC DNA]</scope>
    <source>
        <strain evidence="7 8">ITEM 2341</strain>
    </source>
</reference>
<evidence type="ECO:0000256" key="3">
    <source>
        <dbReference type="ARBA" id="ARBA00022833"/>
    </source>
</evidence>
<dbReference type="InterPro" id="IPR036236">
    <property type="entry name" value="Znf_C2H2_sf"/>
</dbReference>
<dbReference type="PANTHER" id="PTHR23235">
    <property type="entry name" value="KRUEPPEL-LIKE TRANSCRIPTION FACTOR"/>
    <property type="match status" value="1"/>
</dbReference>
<keyword evidence="3" id="KW-0862">Zinc</keyword>
<protein>
    <recommendedName>
        <fullName evidence="6">C2H2-type domain-containing protein</fullName>
    </recommendedName>
</protein>
<proteinExistence type="predicted"/>
<dbReference type="SMART" id="SM00355">
    <property type="entry name" value="ZnF_C2H2"/>
    <property type="match status" value="2"/>
</dbReference>
<sequence length="352" mass="39521">MQTQLDERFSMANMSSLCSHPVPYPSNSSAHEPFTLTPDFGIMDFGITYNSASHQAELNAPLSSIGGPIFRPFKNESEQISFFPDDSMKQGQLDFQYEQMAAMSMTHQGSMGLLAPSNAFDMDYHSLDVSVSAASFIMTPNTGVSDPGETSSSWSCASASPISPLSPRDLWQGVDSLEQDLYSQPSLCAHHHNADNFQLMPAQRSSMEHDIQQKGTKLQQAHIRSLKKRAAKSKLLQVDADQRGKSICDYPGCQKTFQRSEHLKRHKNSFHGEAPNRFMCEFCGKDRFNRKDNLDSHRKLHTRRNSRVRGVIFIPDAVPILAEEKRSRRRHAPSNLNTEGKHKIQPDQLHSG</sequence>
<dbReference type="PROSITE" id="PS00028">
    <property type="entry name" value="ZINC_FINGER_C2H2_1"/>
    <property type="match status" value="1"/>
</dbReference>
<evidence type="ECO:0000256" key="2">
    <source>
        <dbReference type="ARBA" id="ARBA00022771"/>
    </source>
</evidence>